<evidence type="ECO:0000256" key="1">
    <source>
        <dbReference type="ARBA" id="ARBA00022741"/>
    </source>
</evidence>
<dbReference type="InterPro" id="IPR002078">
    <property type="entry name" value="Sigma_54_int"/>
</dbReference>
<dbReference type="Gene3D" id="3.30.450.20">
    <property type="entry name" value="PAS domain"/>
    <property type="match status" value="1"/>
</dbReference>
<keyword evidence="8" id="KW-1185">Reference proteome</keyword>
<dbReference type="Pfam" id="PF00158">
    <property type="entry name" value="Sigma54_activat"/>
    <property type="match status" value="1"/>
</dbReference>
<dbReference type="InterPro" id="IPR027417">
    <property type="entry name" value="P-loop_NTPase"/>
</dbReference>
<dbReference type="GO" id="GO:0043565">
    <property type="term" value="F:sequence-specific DNA binding"/>
    <property type="evidence" value="ECO:0007669"/>
    <property type="project" value="InterPro"/>
</dbReference>
<evidence type="ECO:0000313" key="8">
    <source>
        <dbReference type="Proteomes" id="UP000197468"/>
    </source>
</evidence>
<dbReference type="EMBL" id="NIOF01000010">
    <property type="protein sequence ID" value="OWQ86929.1"/>
    <property type="molecule type" value="Genomic_DNA"/>
</dbReference>
<dbReference type="SMART" id="SM00382">
    <property type="entry name" value="AAA"/>
    <property type="match status" value="1"/>
</dbReference>
<dbReference type="InterPro" id="IPR002197">
    <property type="entry name" value="HTH_Fis"/>
</dbReference>
<dbReference type="InterPro" id="IPR009057">
    <property type="entry name" value="Homeodomain-like_sf"/>
</dbReference>
<name>A0A246J2W8_9BURK</name>
<dbReference type="Pfam" id="PF25601">
    <property type="entry name" value="AAA_lid_14"/>
    <property type="match status" value="1"/>
</dbReference>
<dbReference type="InterPro" id="IPR003593">
    <property type="entry name" value="AAA+_ATPase"/>
</dbReference>
<dbReference type="GO" id="GO:0006355">
    <property type="term" value="P:regulation of DNA-templated transcription"/>
    <property type="evidence" value="ECO:0007669"/>
    <property type="project" value="InterPro"/>
</dbReference>
<dbReference type="SUPFAM" id="SSF52540">
    <property type="entry name" value="P-loop containing nucleoside triphosphate hydrolases"/>
    <property type="match status" value="1"/>
</dbReference>
<feature type="domain" description="Sigma-54 factor interaction" evidence="6">
    <location>
        <begin position="165"/>
        <end position="395"/>
    </location>
</feature>
<evidence type="ECO:0000256" key="4">
    <source>
        <dbReference type="ARBA" id="ARBA00023125"/>
    </source>
</evidence>
<dbReference type="PRINTS" id="PR01590">
    <property type="entry name" value="HTHFIS"/>
</dbReference>
<evidence type="ECO:0000256" key="3">
    <source>
        <dbReference type="ARBA" id="ARBA00023015"/>
    </source>
</evidence>
<evidence type="ECO:0000313" key="7">
    <source>
        <dbReference type="EMBL" id="OWQ86929.1"/>
    </source>
</evidence>
<dbReference type="AlphaFoldDB" id="A0A246J2W8"/>
<dbReference type="PROSITE" id="PS00676">
    <property type="entry name" value="SIGMA54_INTERACT_2"/>
    <property type="match status" value="1"/>
</dbReference>
<keyword evidence="4" id="KW-0238">DNA-binding</keyword>
<dbReference type="CDD" id="cd00009">
    <property type="entry name" value="AAA"/>
    <property type="match status" value="1"/>
</dbReference>
<dbReference type="FunFam" id="3.40.50.300:FF:000006">
    <property type="entry name" value="DNA-binding transcriptional regulator NtrC"/>
    <property type="match status" value="1"/>
</dbReference>
<dbReference type="InterPro" id="IPR025944">
    <property type="entry name" value="Sigma_54_int_dom_CS"/>
</dbReference>
<protein>
    <submittedName>
        <fullName evidence="7">Sigma-54-dependent Fis family transcriptional regulator</fullName>
    </submittedName>
</protein>
<dbReference type="Gene3D" id="3.40.50.300">
    <property type="entry name" value="P-loop containing nucleotide triphosphate hydrolases"/>
    <property type="match status" value="1"/>
</dbReference>
<dbReference type="PROSITE" id="PS00675">
    <property type="entry name" value="SIGMA54_INTERACT_1"/>
    <property type="match status" value="1"/>
</dbReference>
<reference evidence="7 8" key="1">
    <citation type="journal article" date="2008" name="Int. J. Syst. Evol. Microbiol.">
        <title>Description of Roseateles aquatilis sp. nov. and Roseateles terrae sp. nov., in the class Betaproteobacteria, and emended description of the genus Roseateles.</title>
        <authorList>
            <person name="Gomila M."/>
            <person name="Bowien B."/>
            <person name="Falsen E."/>
            <person name="Moore E.R."/>
            <person name="Lalucat J."/>
        </authorList>
    </citation>
    <scope>NUCLEOTIDE SEQUENCE [LARGE SCALE GENOMIC DNA]</scope>
    <source>
        <strain evidence="7 8">CCUG 48205</strain>
    </source>
</reference>
<dbReference type="InterPro" id="IPR025943">
    <property type="entry name" value="Sigma_54_int_dom_ATP-bd_2"/>
</dbReference>
<dbReference type="Proteomes" id="UP000197468">
    <property type="component" value="Unassembled WGS sequence"/>
</dbReference>
<organism evidence="7 8">
    <name type="scientific">Roseateles aquatilis</name>
    <dbReference type="NCBI Taxonomy" id="431061"/>
    <lineage>
        <taxon>Bacteria</taxon>
        <taxon>Pseudomonadati</taxon>
        <taxon>Pseudomonadota</taxon>
        <taxon>Betaproteobacteria</taxon>
        <taxon>Burkholderiales</taxon>
        <taxon>Sphaerotilaceae</taxon>
        <taxon>Roseateles</taxon>
    </lineage>
</organism>
<gene>
    <name evidence="7" type="ORF">CDN99_19690</name>
</gene>
<comment type="caution">
    <text evidence="7">The sequence shown here is derived from an EMBL/GenBank/DDBJ whole genome shotgun (WGS) entry which is preliminary data.</text>
</comment>
<dbReference type="PANTHER" id="PTHR32071">
    <property type="entry name" value="TRANSCRIPTIONAL REGULATORY PROTEIN"/>
    <property type="match status" value="1"/>
</dbReference>
<keyword evidence="2" id="KW-0067">ATP-binding</keyword>
<evidence type="ECO:0000256" key="2">
    <source>
        <dbReference type="ARBA" id="ARBA00022840"/>
    </source>
</evidence>
<dbReference type="GO" id="GO:0005524">
    <property type="term" value="F:ATP binding"/>
    <property type="evidence" value="ECO:0007669"/>
    <property type="project" value="UniProtKB-KW"/>
</dbReference>
<dbReference type="OrthoDB" id="9761705at2"/>
<proteinExistence type="predicted"/>
<dbReference type="Pfam" id="PF02954">
    <property type="entry name" value="HTH_8"/>
    <property type="match status" value="1"/>
</dbReference>
<dbReference type="PROSITE" id="PS00688">
    <property type="entry name" value="SIGMA54_INTERACT_3"/>
    <property type="match status" value="1"/>
</dbReference>
<keyword evidence="1" id="KW-0547">Nucleotide-binding</keyword>
<accession>A0A246J2W8</accession>
<dbReference type="RefSeq" id="WP_088386597.1">
    <property type="nucleotide sequence ID" value="NZ_NIOF01000010.1"/>
</dbReference>
<dbReference type="Gene3D" id="1.10.10.60">
    <property type="entry name" value="Homeodomain-like"/>
    <property type="match status" value="1"/>
</dbReference>
<sequence length="549" mass="58534">MNDIPQDAEAVLRLAAQSMFDVLASTAQGAMVVNREHRVVWISEGYKRFLPALGFRDESEFVGRRVEEVVPNTLMAQVIDTGQPILVDLLTNKAGTFLVSRLPLRGPGGDVIGAMGMVLLDHPETTMQPLMTKFACLQAELDETRRQLAAEQSRNRRPKHRIIDFVGASAAALDVKRQARRVAQTDATVLLLGETGTGKELLAHAIHAASRRAARPLVSVNIAAVPETLLEAEFFGVAPGAYTGAERKGRDGKFKLADGGTLFLDEIGDMPAALQAKLLRVLQEQELEPLGSNEVVKVDVRVIAATSRDLAAMVARGEFRADLFYRLHVLPIRLPSLRERAEDIEALVDVLLEDIARRGGLAPKTLDPGALRALAAQRWPGNVRELRNALEQAFLMSDEEQLAPEHFGLTEPPLPQAPPTLPGAGAGTLAPTAAVAAIGAPAVGAIPDGARAMERADAAPVALDDPSLPQATLGARKASLEREAIAQALRRTHGNRMAAARLLAISRATLYEKLGKYPELAAMAAAMAAAAPSRASVTAPAAWTATGPG</sequence>
<dbReference type="SUPFAM" id="SSF55785">
    <property type="entry name" value="PYP-like sensor domain (PAS domain)"/>
    <property type="match status" value="1"/>
</dbReference>
<dbReference type="InterPro" id="IPR025662">
    <property type="entry name" value="Sigma_54_int_dom_ATP-bd_1"/>
</dbReference>
<dbReference type="Gene3D" id="1.10.8.60">
    <property type="match status" value="1"/>
</dbReference>
<dbReference type="PANTHER" id="PTHR32071:SF99">
    <property type="entry name" value="TRANSCRIPTIONAL REGULATORY PROTEIN"/>
    <property type="match status" value="1"/>
</dbReference>
<evidence type="ECO:0000259" key="6">
    <source>
        <dbReference type="PROSITE" id="PS50045"/>
    </source>
</evidence>
<dbReference type="InterPro" id="IPR058031">
    <property type="entry name" value="AAA_lid_NorR"/>
</dbReference>
<keyword evidence="3" id="KW-0805">Transcription regulation</keyword>
<evidence type="ECO:0000256" key="5">
    <source>
        <dbReference type="ARBA" id="ARBA00023163"/>
    </source>
</evidence>
<dbReference type="PROSITE" id="PS50045">
    <property type="entry name" value="SIGMA54_INTERACT_4"/>
    <property type="match status" value="1"/>
</dbReference>
<keyword evidence="5" id="KW-0804">Transcription</keyword>
<dbReference type="InterPro" id="IPR035965">
    <property type="entry name" value="PAS-like_dom_sf"/>
</dbReference>
<dbReference type="SUPFAM" id="SSF46689">
    <property type="entry name" value="Homeodomain-like"/>
    <property type="match status" value="1"/>
</dbReference>